<reference evidence="3" key="1">
    <citation type="journal article" date="2021" name="Genome Biol. Evol.">
        <title>The assembled and annotated genome of the fairy-ring fungus Marasmius oreades.</title>
        <authorList>
            <person name="Hiltunen M."/>
            <person name="Ament-Velasquez S.L."/>
            <person name="Johannesson H."/>
        </authorList>
    </citation>
    <scope>NUCLEOTIDE SEQUENCE</scope>
    <source>
        <strain evidence="3">03SP1</strain>
    </source>
</reference>
<feature type="compositionally biased region" description="Low complexity" evidence="1">
    <location>
        <begin position="171"/>
        <end position="223"/>
    </location>
</feature>
<keyword evidence="4" id="KW-1185">Reference proteome</keyword>
<protein>
    <recommendedName>
        <fullName evidence="5">Ser-Thr-rich glycosyl-phosphatidyl-inositol-anchored membrane family-domain-containing protein</fullName>
    </recommendedName>
</protein>
<dbReference type="RefSeq" id="XP_043004748.1">
    <property type="nucleotide sequence ID" value="XM_043157381.1"/>
</dbReference>
<accession>A0A9P7UN30</accession>
<feature type="signal peptide" evidence="2">
    <location>
        <begin position="1"/>
        <end position="20"/>
    </location>
</feature>
<feature type="region of interest" description="Disordered" evidence="1">
    <location>
        <begin position="156"/>
        <end position="233"/>
    </location>
</feature>
<dbReference type="KEGG" id="more:E1B28_012290"/>
<organism evidence="3 4">
    <name type="scientific">Marasmius oreades</name>
    <name type="common">fairy-ring Marasmius</name>
    <dbReference type="NCBI Taxonomy" id="181124"/>
    <lineage>
        <taxon>Eukaryota</taxon>
        <taxon>Fungi</taxon>
        <taxon>Dikarya</taxon>
        <taxon>Basidiomycota</taxon>
        <taxon>Agaricomycotina</taxon>
        <taxon>Agaricomycetes</taxon>
        <taxon>Agaricomycetidae</taxon>
        <taxon>Agaricales</taxon>
        <taxon>Marasmiineae</taxon>
        <taxon>Marasmiaceae</taxon>
        <taxon>Marasmius</taxon>
    </lineage>
</organism>
<comment type="caution">
    <text evidence="3">The sequence shown here is derived from an EMBL/GenBank/DDBJ whole genome shotgun (WGS) entry which is preliminary data.</text>
</comment>
<dbReference type="OrthoDB" id="2339190at2759"/>
<dbReference type="GeneID" id="66081365"/>
<proteinExistence type="predicted"/>
<dbReference type="EMBL" id="CM032188">
    <property type="protein sequence ID" value="KAG7088277.1"/>
    <property type="molecule type" value="Genomic_DNA"/>
</dbReference>
<evidence type="ECO:0000313" key="4">
    <source>
        <dbReference type="Proteomes" id="UP001049176"/>
    </source>
</evidence>
<evidence type="ECO:0000256" key="1">
    <source>
        <dbReference type="SAM" id="MobiDB-lite"/>
    </source>
</evidence>
<dbReference type="Proteomes" id="UP001049176">
    <property type="component" value="Chromosome 8"/>
</dbReference>
<gene>
    <name evidence="3" type="ORF">E1B28_012290</name>
</gene>
<evidence type="ECO:0000256" key="2">
    <source>
        <dbReference type="SAM" id="SignalP"/>
    </source>
</evidence>
<evidence type="ECO:0008006" key="5">
    <source>
        <dbReference type="Google" id="ProtNLM"/>
    </source>
</evidence>
<feature type="chain" id="PRO_5040130432" description="Ser-Thr-rich glycosyl-phosphatidyl-inositol-anchored membrane family-domain-containing protein" evidence="2">
    <location>
        <begin position="21"/>
        <end position="255"/>
    </location>
</feature>
<name>A0A9P7UN30_9AGAR</name>
<evidence type="ECO:0000313" key="3">
    <source>
        <dbReference type="EMBL" id="KAG7088277.1"/>
    </source>
</evidence>
<sequence length="255" mass="25962">MIMFSLTLTILCLVSSLTYASPLFPRIVFNPNITVPDANTAWAVGTTQTVKWDATGLPDESLKGMVVLGHIEGDDDNEHLMLDPPLAKGFLLRDGAVTITIPDVPSRSDYVVVVFGDSGNASPKFTINNPNQSSSSTLTASSTSSLLQSATITDPIPISGTTITGSPPADPSTTITPVTTSSISQITTTSTSTAPPTSASSEGSSGGSSVSVTTSSAGPSGTSADSQSGSNAAWKVSSGQPFVMIAFTIAVSLAL</sequence>
<keyword evidence="2" id="KW-0732">Signal</keyword>
<dbReference type="AlphaFoldDB" id="A0A9P7UN30"/>